<name>A0AAV2TWG7_CALDB</name>
<comment type="subcellular location">
    <subcellularLocation>
        <location evidence="1">Nucleus</location>
    </subcellularLocation>
</comment>
<feature type="compositionally biased region" description="Low complexity" evidence="7">
    <location>
        <begin position="317"/>
        <end position="327"/>
    </location>
</feature>
<sequence length="636" mass="68045">MTHLGDVDDELDEGVVADHLRSSEENNYNNHSYLQFASFEKCSDANWVSILAQHRQNLDDASPQAPSHLSPEPNSVSDLASPLTGSGSMTNMVGEHGSTDLECGVHLESTFLPPVSTFEYGQRLPSLESSSSAPIGRCAASGLSSHSLFAWQPFGSNSLHSHSQASSLQGQGGHLFPLVTGSVGSYGSEFTSANSPSPTNQIAISCGVVEQQPQQQQPKSDQQFVQLGYPNVTTSAGGRLRASVTSPSGQSGGVGVSTTDVQQPVRMDLGLVTVNPSVATPLPPYTPSGASSNSQSSTPAHQGFGFTSNGSGGLGQSGNSSNSLSGQMYDDSSKVVTIKQRSKKESHNRIERKRRDYINSQIVYLSSLLPPELYRDVDGRRNKGSVLRLSVNYIMELREAVSRMAGLKQENSLARQLIPLLLKRIESLERTVLEQGGELRGGSQATTTQGGSSSAGSMSRSPASFETLYQSWLLVNESNQRASNNSNGSNITPASSSRNSRVSSNSVGGGGGGGADPAHYFQDMMQTDTESELDSNVSVRFAPSSQPRVVNVKREQVEEDRLAESAPSRVRLDARRLGISCALRSNFTDLSTPDRIDEEITPLDSGAFENQNAAAYDRYHRIMQQACQPGLFGQGE</sequence>
<accession>A0AAV2TWG7</accession>
<comment type="caution">
    <text evidence="9">The sequence shown here is derived from an EMBL/GenBank/DDBJ whole genome shotgun (WGS) entry which is preliminary data.</text>
</comment>
<keyword evidence="6" id="KW-0539">Nucleus</keyword>
<evidence type="ECO:0000313" key="9">
    <source>
        <dbReference type="EMBL" id="CAL5141742.1"/>
    </source>
</evidence>
<dbReference type="PROSITE" id="PS50888">
    <property type="entry name" value="BHLH"/>
    <property type="match status" value="1"/>
</dbReference>
<evidence type="ECO:0000256" key="3">
    <source>
        <dbReference type="ARBA" id="ARBA00023015"/>
    </source>
</evidence>
<evidence type="ECO:0000256" key="1">
    <source>
        <dbReference type="ARBA" id="ARBA00004123"/>
    </source>
</evidence>
<evidence type="ECO:0000259" key="8">
    <source>
        <dbReference type="PROSITE" id="PS50888"/>
    </source>
</evidence>
<keyword evidence="5" id="KW-0804">Transcription</keyword>
<organism evidence="9 10">
    <name type="scientific">Calicophoron daubneyi</name>
    <name type="common">Rumen fluke</name>
    <name type="synonym">Paramphistomum daubneyi</name>
    <dbReference type="NCBI Taxonomy" id="300641"/>
    <lineage>
        <taxon>Eukaryota</taxon>
        <taxon>Metazoa</taxon>
        <taxon>Spiralia</taxon>
        <taxon>Lophotrochozoa</taxon>
        <taxon>Platyhelminthes</taxon>
        <taxon>Trematoda</taxon>
        <taxon>Digenea</taxon>
        <taxon>Plagiorchiida</taxon>
        <taxon>Pronocephalata</taxon>
        <taxon>Paramphistomoidea</taxon>
        <taxon>Paramphistomidae</taxon>
        <taxon>Calicophoron</taxon>
    </lineage>
</organism>
<feature type="compositionally biased region" description="Basic and acidic residues" evidence="7">
    <location>
        <begin position="343"/>
        <end position="352"/>
    </location>
</feature>
<dbReference type="PANTHER" id="PTHR45776">
    <property type="entry name" value="MIP04163P"/>
    <property type="match status" value="1"/>
</dbReference>
<dbReference type="Proteomes" id="UP001497525">
    <property type="component" value="Unassembled WGS sequence"/>
</dbReference>
<feature type="compositionally biased region" description="Low complexity" evidence="7">
    <location>
        <begin position="495"/>
        <end position="506"/>
    </location>
</feature>
<dbReference type="EMBL" id="CAXLJL010000933">
    <property type="protein sequence ID" value="CAL5141742.1"/>
    <property type="molecule type" value="Genomic_DNA"/>
</dbReference>
<dbReference type="Pfam" id="PF00010">
    <property type="entry name" value="HLH"/>
    <property type="match status" value="1"/>
</dbReference>
<dbReference type="PANTHER" id="PTHR45776:SF2">
    <property type="entry name" value="MIP04163P"/>
    <property type="match status" value="1"/>
</dbReference>
<dbReference type="Gene3D" id="4.10.280.10">
    <property type="entry name" value="Helix-loop-helix DNA-binding domain"/>
    <property type="match status" value="1"/>
</dbReference>
<dbReference type="InterPro" id="IPR011598">
    <property type="entry name" value="bHLH_dom"/>
</dbReference>
<keyword evidence="3" id="KW-0805">Transcription regulation</keyword>
<dbReference type="InterPro" id="IPR036638">
    <property type="entry name" value="HLH_DNA-bd_sf"/>
</dbReference>
<evidence type="ECO:0000256" key="7">
    <source>
        <dbReference type="SAM" id="MobiDB-lite"/>
    </source>
</evidence>
<keyword evidence="4" id="KW-0238">DNA-binding</keyword>
<dbReference type="GO" id="GO:0000981">
    <property type="term" value="F:DNA-binding transcription factor activity, RNA polymerase II-specific"/>
    <property type="evidence" value="ECO:0007669"/>
    <property type="project" value="TreeGrafter"/>
</dbReference>
<dbReference type="GO" id="GO:0000978">
    <property type="term" value="F:RNA polymerase II cis-regulatory region sequence-specific DNA binding"/>
    <property type="evidence" value="ECO:0007669"/>
    <property type="project" value="TreeGrafter"/>
</dbReference>
<dbReference type="GO" id="GO:0046983">
    <property type="term" value="F:protein dimerization activity"/>
    <property type="evidence" value="ECO:0007669"/>
    <property type="project" value="InterPro"/>
</dbReference>
<dbReference type="SMART" id="SM00353">
    <property type="entry name" value="HLH"/>
    <property type="match status" value="1"/>
</dbReference>
<feature type="region of interest" description="Disordered" evidence="7">
    <location>
        <begin position="278"/>
        <end position="352"/>
    </location>
</feature>
<proteinExistence type="inferred from homology"/>
<evidence type="ECO:0000256" key="2">
    <source>
        <dbReference type="ARBA" id="ARBA00008289"/>
    </source>
</evidence>
<dbReference type="GO" id="GO:0005634">
    <property type="term" value="C:nucleus"/>
    <property type="evidence" value="ECO:0007669"/>
    <property type="project" value="UniProtKB-SubCell"/>
</dbReference>
<evidence type="ECO:0000256" key="6">
    <source>
        <dbReference type="ARBA" id="ARBA00023242"/>
    </source>
</evidence>
<gene>
    <name evidence="9" type="ORF">CDAUBV1_LOCUS17063</name>
</gene>
<protein>
    <recommendedName>
        <fullName evidence="8">BHLH domain-containing protein</fullName>
    </recommendedName>
</protein>
<comment type="similarity">
    <text evidence="2">Belongs to the MiT/TFE family.</text>
</comment>
<dbReference type="SUPFAM" id="SSF47459">
    <property type="entry name" value="HLH, helix-loop-helix DNA-binding domain"/>
    <property type="match status" value="1"/>
</dbReference>
<feature type="compositionally biased region" description="Polar residues" evidence="7">
    <location>
        <begin position="64"/>
        <end position="91"/>
    </location>
</feature>
<evidence type="ECO:0000313" key="10">
    <source>
        <dbReference type="Proteomes" id="UP001497525"/>
    </source>
</evidence>
<dbReference type="AlphaFoldDB" id="A0AAV2TWG7"/>
<evidence type="ECO:0000256" key="5">
    <source>
        <dbReference type="ARBA" id="ARBA00023163"/>
    </source>
</evidence>
<feature type="compositionally biased region" description="Low complexity" evidence="7">
    <location>
        <begin position="441"/>
        <end position="457"/>
    </location>
</feature>
<feature type="domain" description="BHLH" evidence="8">
    <location>
        <begin position="342"/>
        <end position="397"/>
    </location>
</feature>
<feature type="compositionally biased region" description="Polar residues" evidence="7">
    <location>
        <begin position="480"/>
        <end position="494"/>
    </location>
</feature>
<reference evidence="9" key="1">
    <citation type="submission" date="2024-06" db="EMBL/GenBank/DDBJ databases">
        <authorList>
            <person name="Liu X."/>
            <person name="Lenzi L."/>
            <person name="Haldenby T S."/>
            <person name="Uol C."/>
        </authorList>
    </citation>
    <scope>NUCLEOTIDE SEQUENCE</scope>
</reference>
<feature type="compositionally biased region" description="Polar residues" evidence="7">
    <location>
        <begin position="288"/>
        <end position="300"/>
    </location>
</feature>
<evidence type="ECO:0000256" key="4">
    <source>
        <dbReference type="ARBA" id="ARBA00023125"/>
    </source>
</evidence>
<feature type="region of interest" description="Disordered" evidence="7">
    <location>
        <begin position="480"/>
        <end position="520"/>
    </location>
</feature>
<feature type="region of interest" description="Disordered" evidence="7">
    <location>
        <begin position="58"/>
        <end position="97"/>
    </location>
</feature>
<feature type="region of interest" description="Disordered" evidence="7">
    <location>
        <begin position="235"/>
        <end position="259"/>
    </location>
</feature>
<feature type="region of interest" description="Disordered" evidence="7">
    <location>
        <begin position="436"/>
        <end position="462"/>
    </location>
</feature>